<comment type="caution">
    <text evidence="1">The sequence shown here is derived from an EMBL/GenBank/DDBJ whole genome shotgun (WGS) entry which is preliminary data.</text>
</comment>
<sequence length="52" mass="6191">MINIWEMKEYFPTSSKTFHRLDINPLDRVIITLGLMLPQQRFRKGGKSRKAQ</sequence>
<protein>
    <submittedName>
        <fullName evidence="1">Uncharacterized protein</fullName>
    </submittedName>
</protein>
<accession>A0A830H114</accession>
<proteinExistence type="predicted"/>
<name>A0A830H114_9CREN</name>
<evidence type="ECO:0000313" key="2">
    <source>
        <dbReference type="Proteomes" id="UP000610960"/>
    </source>
</evidence>
<dbReference type="Proteomes" id="UP000610960">
    <property type="component" value="Unassembled WGS sequence"/>
</dbReference>
<keyword evidence="2" id="KW-1185">Reference proteome</keyword>
<evidence type="ECO:0000313" key="1">
    <source>
        <dbReference type="EMBL" id="GGP22631.1"/>
    </source>
</evidence>
<reference evidence="1" key="2">
    <citation type="submission" date="2020-09" db="EMBL/GenBank/DDBJ databases">
        <authorList>
            <person name="Sun Q."/>
            <person name="Ohkuma M."/>
        </authorList>
    </citation>
    <scope>NUCLEOTIDE SEQUENCE</scope>
    <source>
        <strain evidence="1">JCM 10088</strain>
    </source>
</reference>
<gene>
    <name evidence="1" type="ORF">GCM10007981_19330</name>
</gene>
<organism evidence="1 2">
    <name type="scientific">Thermocladium modestius</name>
    <dbReference type="NCBI Taxonomy" id="62609"/>
    <lineage>
        <taxon>Archaea</taxon>
        <taxon>Thermoproteota</taxon>
        <taxon>Thermoprotei</taxon>
        <taxon>Thermoproteales</taxon>
        <taxon>Thermoproteaceae</taxon>
        <taxon>Thermocladium</taxon>
    </lineage>
</organism>
<reference evidence="1" key="1">
    <citation type="journal article" date="2014" name="Int. J. Syst. Evol. Microbiol.">
        <title>Complete genome sequence of Corynebacterium casei LMG S-19264T (=DSM 44701T), isolated from a smear-ripened cheese.</title>
        <authorList>
            <consortium name="US DOE Joint Genome Institute (JGI-PGF)"/>
            <person name="Walter F."/>
            <person name="Albersmeier A."/>
            <person name="Kalinowski J."/>
            <person name="Ruckert C."/>
        </authorList>
    </citation>
    <scope>NUCLEOTIDE SEQUENCE</scope>
    <source>
        <strain evidence="1">JCM 10088</strain>
    </source>
</reference>
<dbReference type="AlphaFoldDB" id="A0A830H114"/>
<dbReference type="EMBL" id="BMNL01000008">
    <property type="protein sequence ID" value="GGP22631.1"/>
    <property type="molecule type" value="Genomic_DNA"/>
</dbReference>